<evidence type="ECO:0000313" key="2">
    <source>
        <dbReference type="Proteomes" id="UP000013063"/>
    </source>
</evidence>
<gene>
    <name evidence="1" type="ORF">OR37_03834</name>
</gene>
<evidence type="ECO:0000313" key="1">
    <source>
        <dbReference type="EMBL" id="ENZ80264.1"/>
    </source>
</evidence>
<accession>R0EDY4</accession>
<name>R0EDY4_CAUVI</name>
<dbReference type="AlphaFoldDB" id="R0EDY4"/>
<comment type="caution">
    <text evidence="1">The sequence shown here is derived from an EMBL/GenBank/DDBJ whole genome shotgun (WGS) entry which is preliminary data.</text>
</comment>
<organism evidence="1 2">
    <name type="scientific">Caulobacter vibrioides OR37</name>
    <dbReference type="NCBI Taxonomy" id="1292034"/>
    <lineage>
        <taxon>Bacteria</taxon>
        <taxon>Pseudomonadati</taxon>
        <taxon>Pseudomonadota</taxon>
        <taxon>Alphaproteobacteria</taxon>
        <taxon>Caulobacterales</taxon>
        <taxon>Caulobacteraceae</taxon>
        <taxon>Caulobacter</taxon>
    </lineage>
</organism>
<dbReference type="OrthoDB" id="4187639at2"/>
<reference evidence="1 2" key="1">
    <citation type="journal article" date="2013" name="Genome Announc.">
        <title>Draft Genome Sequence for Caulobacter sp. Strain OR37, a Bacterium Tolerant to Heavy Metals.</title>
        <authorList>
            <person name="Utturkar S.M."/>
            <person name="Bollmann A."/>
            <person name="Brzoska R.M."/>
            <person name="Klingeman D.M."/>
            <person name="Epstein S.E."/>
            <person name="Palumbo A.V."/>
            <person name="Brown S.D."/>
        </authorList>
    </citation>
    <scope>NUCLEOTIDE SEQUENCE [LARGE SCALE GENOMIC DNA]</scope>
    <source>
        <strain evidence="1 2">OR37</strain>
    </source>
</reference>
<dbReference type="Proteomes" id="UP000013063">
    <property type="component" value="Unassembled WGS sequence"/>
</dbReference>
<dbReference type="InterPro" id="IPR018575">
    <property type="entry name" value="Restrct_endonuc_II_Eco29kI"/>
</dbReference>
<proteinExistence type="predicted"/>
<dbReference type="EMBL" id="APMP01000036">
    <property type="protein sequence ID" value="ENZ80264.1"/>
    <property type="molecule type" value="Genomic_DNA"/>
</dbReference>
<dbReference type="STRING" id="1292034.OR37_03834"/>
<protein>
    <recommendedName>
        <fullName evidence="3">Eco29kI restriction endonuclease</fullName>
    </recommendedName>
</protein>
<evidence type="ECO:0008006" key="3">
    <source>
        <dbReference type="Google" id="ProtNLM"/>
    </source>
</evidence>
<dbReference type="REBASE" id="66143">
    <property type="entry name" value="R1.CspOR37ORF3836P"/>
</dbReference>
<dbReference type="eggNOG" id="COG0863">
    <property type="taxonomic scope" value="Bacteria"/>
</dbReference>
<sequence>MGKTKKAQASEIRRSPSEPYNPLARINIARSIEAELLSREVLPLSKTDQIEGAGIYAIYYSGLEPIYAPARNDIGSFVKPIYVGKAIPKGGRKGGLTPAKGISRALAERLRQHAASVNEVINLDLSDFCVRYLVVDDIWIPLGENILIETFKPAWNRAVDGFGNKDPGRRRKTQFRSPWDVLHPGRLFAEKLAESPVTATFMETRVSDYFANRKMAKLPRKVLEQQAEEEALEQAET</sequence>
<keyword evidence="2" id="KW-1185">Reference proteome</keyword>
<dbReference type="Pfam" id="PF09517">
    <property type="entry name" value="RE_Eco29kI"/>
    <property type="match status" value="1"/>
</dbReference>